<comment type="caution">
    <text evidence="1">The sequence shown here is derived from an EMBL/GenBank/DDBJ whole genome shotgun (WGS) entry which is preliminary data.</text>
</comment>
<proteinExistence type="predicted"/>
<gene>
    <name evidence="1" type="ORF">M8C21_007175</name>
</gene>
<accession>A0AAD5DFZ0</accession>
<dbReference type="Proteomes" id="UP001206925">
    <property type="component" value="Unassembled WGS sequence"/>
</dbReference>
<protein>
    <submittedName>
        <fullName evidence="1">Uncharacterized protein</fullName>
    </submittedName>
</protein>
<dbReference type="EMBL" id="JAMZMK010000193">
    <property type="protein sequence ID" value="KAI7757025.1"/>
    <property type="molecule type" value="Genomic_DNA"/>
</dbReference>
<keyword evidence="2" id="KW-1185">Reference proteome</keyword>
<evidence type="ECO:0000313" key="1">
    <source>
        <dbReference type="EMBL" id="KAI7757025.1"/>
    </source>
</evidence>
<reference evidence="1" key="1">
    <citation type="submission" date="2022-06" db="EMBL/GenBank/DDBJ databases">
        <title>Uncovering the hologenomic basis of an extraordinary plant invasion.</title>
        <authorList>
            <person name="Bieker V.C."/>
            <person name="Martin M.D."/>
            <person name="Gilbert T."/>
            <person name="Hodgins K."/>
            <person name="Battlay P."/>
            <person name="Petersen B."/>
            <person name="Wilson J."/>
        </authorList>
    </citation>
    <scope>NUCLEOTIDE SEQUENCE</scope>
    <source>
        <strain evidence="1">AA19_3_7</strain>
        <tissue evidence="1">Leaf</tissue>
    </source>
</reference>
<dbReference type="AlphaFoldDB" id="A0AAD5DFZ0"/>
<name>A0AAD5DFZ0_AMBAR</name>
<evidence type="ECO:0000313" key="2">
    <source>
        <dbReference type="Proteomes" id="UP001206925"/>
    </source>
</evidence>
<sequence>MSGREEFLRSQLPYIDLKIDLAPELKIWGKNVDDWWEFSVKSEKVLITERNLRV</sequence>
<organism evidence="1 2">
    <name type="scientific">Ambrosia artemisiifolia</name>
    <name type="common">Common ragweed</name>
    <dbReference type="NCBI Taxonomy" id="4212"/>
    <lineage>
        <taxon>Eukaryota</taxon>
        <taxon>Viridiplantae</taxon>
        <taxon>Streptophyta</taxon>
        <taxon>Embryophyta</taxon>
        <taxon>Tracheophyta</taxon>
        <taxon>Spermatophyta</taxon>
        <taxon>Magnoliopsida</taxon>
        <taxon>eudicotyledons</taxon>
        <taxon>Gunneridae</taxon>
        <taxon>Pentapetalae</taxon>
        <taxon>asterids</taxon>
        <taxon>campanulids</taxon>
        <taxon>Asterales</taxon>
        <taxon>Asteraceae</taxon>
        <taxon>Asteroideae</taxon>
        <taxon>Heliantheae alliance</taxon>
        <taxon>Heliantheae</taxon>
        <taxon>Ambrosia</taxon>
    </lineage>
</organism>